<dbReference type="EMBL" id="UGSC01000001">
    <property type="protein sequence ID" value="SUA72182.1"/>
    <property type="molecule type" value="Genomic_DNA"/>
</dbReference>
<feature type="domain" description="SLH" evidence="3">
    <location>
        <begin position="1084"/>
        <end position="1143"/>
    </location>
</feature>
<feature type="compositionally biased region" description="Polar residues" evidence="2">
    <location>
        <begin position="798"/>
        <end position="808"/>
    </location>
</feature>
<dbReference type="InterPro" id="IPR010069">
    <property type="entry name" value="CdiA_FHA1_rpt"/>
</dbReference>
<dbReference type="NCBIfam" id="TIGR01731">
    <property type="entry name" value="fil_hemag_20aa"/>
    <property type="match status" value="3"/>
</dbReference>
<dbReference type="PANTHER" id="PTHR43308">
    <property type="entry name" value="OUTER MEMBRANE PROTEIN ALPHA-RELATED"/>
    <property type="match status" value="1"/>
</dbReference>
<reference evidence="4 5" key="1">
    <citation type="submission" date="2018-06" db="EMBL/GenBank/DDBJ databases">
        <authorList>
            <consortium name="Pathogen Informatics"/>
            <person name="Doyle S."/>
        </authorList>
    </citation>
    <scope>NUCLEOTIDE SEQUENCE [LARGE SCALE GENOMIC DNA]</scope>
    <source>
        <strain evidence="4 5">NCTC10343</strain>
    </source>
</reference>
<dbReference type="GeneID" id="93348440"/>
<dbReference type="EC" id="3.2.1.8" evidence="4"/>
<accession>A0A378Y4L8</accession>
<dbReference type="PANTHER" id="PTHR43308:SF5">
    <property type="entry name" value="S-LAYER PROTEIN _ PEPTIDOGLYCAN ENDO-BETA-N-ACETYLGLUCOSAMINIDASE"/>
    <property type="match status" value="1"/>
</dbReference>
<feature type="domain" description="SLH" evidence="3">
    <location>
        <begin position="1149"/>
        <end position="1209"/>
    </location>
</feature>
<evidence type="ECO:0000259" key="3">
    <source>
        <dbReference type="PROSITE" id="PS51272"/>
    </source>
</evidence>
<keyword evidence="4" id="KW-0378">Hydrolase</keyword>
<evidence type="ECO:0000256" key="1">
    <source>
        <dbReference type="ARBA" id="ARBA00022729"/>
    </source>
</evidence>
<dbReference type="Proteomes" id="UP000254400">
    <property type="component" value="Unassembled WGS sequence"/>
</dbReference>
<feature type="compositionally biased region" description="Basic and acidic residues" evidence="2">
    <location>
        <begin position="782"/>
        <end position="796"/>
    </location>
</feature>
<protein>
    <submittedName>
        <fullName evidence="4">S-layer protein</fullName>
        <ecNumber evidence="4">3.2.1.8</ecNumber>
    </submittedName>
</protein>
<feature type="domain" description="SLH" evidence="3">
    <location>
        <begin position="1020"/>
        <end position="1083"/>
    </location>
</feature>
<name>A0A378Y4L8_PAEPO</name>
<dbReference type="InterPro" id="IPR032812">
    <property type="entry name" value="SbsA_Ig"/>
</dbReference>
<proteinExistence type="predicted"/>
<keyword evidence="1" id="KW-0732">Signal</keyword>
<sequence>MSEKKRNMKRLNRMIKASVLTTQVFNLANPYMLSTFAAESPSSEIKENTDVADTFSTGGSPLSVASSVYMQAKMEEPPQYTWLSPQLESGVSLSVNLSMLFSKDVELGTGHLTVQQWDGTEVGRIDVSGGTVAGGTVHISGHDVWMQLDHPLADNTRYYVEVSSGMFVDRGGQGSNGVWDKSMWNFVTADETAPKLVSKSPEGLYLSGVSLGKAYFSMEFNESVRWDHGYIRLHEASGGAVVRELRISGGGDWNRTYEVSGQEKVAYFMLSGGLEEGKPYYVEITSGALADMEMNPYAGVHTPQEWTFRTGDMKPYYTQLYPQGSGQELTPTLDMIFSEDMQLGTGHLTVHQWDGTEVGRIDVSGGTVAGGTVHISGHDVWMQLDHPLADNTRYYVEVSSGMFVDRGGQGSNGVWDKSMWNFVTADETAPKLVSKSPEGLYLSGVSLGKAYFSMEFNESVRWDHGYIRLHEASGGAVVRELRISGGGDWNRTYEVSGQEKVAYFMLSGGLEEGKPYYVEITSGALTDMAMNPYAGVHTPQEWTFRTGDMKPYYTQLYPQGSGQELTPTLDMIFSEDMQLGAGHLTVHQWDGTEVGRIDVSGGTVAGGTVHISGHDVWMQLDHPLADNTRYYVEVSSGMFVDRGGQGSNGVWDKSMWNFVTADETAPKLVSKSPEGLYLSGVSLGKAYFSMEFNESVRWDHGYIRLHEASGGAVVRELRISGGGDWNRTYEVSGQEKVAYFMLSGGLEEGKPYYVEITSGALTDMAMNPYAGAHTPQEWTFRTGDDHSHRSKDKETSDQDTLSAASQTETKTDAVLTDVKTASDKSSTIQLIGLNDEVASQALNVTNVDQKELVVDASGYSKAAKVSIPSAFLKQYKKENTNLPISIRTDVAQFTLSTELIDKLVSLYPEESLTVKISSLTDENGTQVRQAIADTGLTDVLVNPVDFKLMAGNQEITEFFGNYVERKLILGLQVDPEHVVAVWFDPKTGALSSVPVLVRNVNGQTEAIIKSNHNSIYAVVLADKKFKDLENHWAQKDVEMMANKLIVKGVQPDIFEPNRAITRAEFVALLVRGLGMQEKPLPKHFTDIKEDAWYAGSVGAAIDAGLIRGYGNQSFGPEKVITREEIAVIAEKAVDYVQTLNTIPSSEEYKEVYNDSSTVSPWAQQAMAQATEQGLIKGVSPDLLAPKQHATRVEATSILKRFLQLIKFTN</sequence>
<feature type="region of interest" description="Disordered" evidence="2">
    <location>
        <begin position="775"/>
        <end position="809"/>
    </location>
</feature>
<dbReference type="InterPro" id="IPR001119">
    <property type="entry name" value="SLH_dom"/>
</dbReference>
<dbReference type="Pfam" id="PF13205">
    <property type="entry name" value="Big_5"/>
    <property type="match status" value="4"/>
</dbReference>
<dbReference type="Pfam" id="PF00395">
    <property type="entry name" value="SLH"/>
    <property type="match status" value="3"/>
</dbReference>
<evidence type="ECO:0000313" key="4">
    <source>
        <dbReference type="EMBL" id="SUA72182.1"/>
    </source>
</evidence>
<dbReference type="PROSITE" id="PS51272">
    <property type="entry name" value="SLH"/>
    <property type="match status" value="3"/>
</dbReference>
<dbReference type="GO" id="GO:0031176">
    <property type="term" value="F:endo-1,4-beta-xylanase activity"/>
    <property type="evidence" value="ECO:0007669"/>
    <property type="project" value="UniProtKB-EC"/>
</dbReference>
<dbReference type="AlphaFoldDB" id="A0A378Y4L8"/>
<dbReference type="InterPro" id="IPR051465">
    <property type="entry name" value="Cell_Envelope_Struct_Comp"/>
</dbReference>
<dbReference type="RefSeq" id="WP_115293085.1">
    <property type="nucleotide sequence ID" value="NZ_CP036496.1"/>
</dbReference>
<gene>
    <name evidence="4" type="primary">xynA1_2</name>
    <name evidence="4" type="ORF">NCTC10343_05135</name>
</gene>
<evidence type="ECO:0000256" key="2">
    <source>
        <dbReference type="SAM" id="MobiDB-lite"/>
    </source>
</evidence>
<keyword evidence="4" id="KW-0326">Glycosidase</keyword>
<evidence type="ECO:0000313" key="5">
    <source>
        <dbReference type="Proteomes" id="UP000254400"/>
    </source>
</evidence>
<organism evidence="4 5">
    <name type="scientific">Paenibacillus polymyxa</name>
    <name type="common">Bacillus polymyxa</name>
    <dbReference type="NCBI Taxonomy" id="1406"/>
    <lineage>
        <taxon>Bacteria</taxon>
        <taxon>Bacillati</taxon>
        <taxon>Bacillota</taxon>
        <taxon>Bacilli</taxon>
        <taxon>Bacillales</taxon>
        <taxon>Paenibacillaceae</taxon>
        <taxon>Paenibacillus</taxon>
    </lineage>
</organism>